<evidence type="ECO:0000313" key="3">
    <source>
        <dbReference type="Proteomes" id="UP001607303"/>
    </source>
</evidence>
<proteinExistence type="predicted"/>
<evidence type="ECO:0000256" key="1">
    <source>
        <dbReference type="SAM" id="MobiDB-lite"/>
    </source>
</evidence>
<gene>
    <name evidence="2" type="ORF">V1477_019950</name>
</gene>
<comment type="caution">
    <text evidence="2">The sequence shown here is derived from an EMBL/GenBank/DDBJ whole genome shotgun (WGS) entry which is preliminary data.</text>
</comment>
<name>A0ABD2ANC3_VESMC</name>
<organism evidence="2 3">
    <name type="scientific">Vespula maculifrons</name>
    <name type="common">Eastern yellow jacket</name>
    <name type="synonym">Wasp</name>
    <dbReference type="NCBI Taxonomy" id="7453"/>
    <lineage>
        <taxon>Eukaryota</taxon>
        <taxon>Metazoa</taxon>
        <taxon>Ecdysozoa</taxon>
        <taxon>Arthropoda</taxon>
        <taxon>Hexapoda</taxon>
        <taxon>Insecta</taxon>
        <taxon>Pterygota</taxon>
        <taxon>Neoptera</taxon>
        <taxon>Endopterygota</taxon>
        <taxon>Hymenoptera</taxon>
        <taxon>Apocrita</taxon>
        <taxon>Aculeata</taxon>
        <taxon>Vespoidea</taxon>
        <taxon>Vespidae</taxon>
        <taxon>Vespinae</taxon>
        <taxon>Vespula</taxon>
    </lineage>
</organism>
<feature type="region of interest" description="Disordered" evidence="1">
    <location>
        <begin position="24"/>
        <end position="49"/>
    </location>
</feature>
<evidence type="ECO:0000313" key="2">
    <source>
        <dbReference type="EMBL" id="KAL2721130.1"/>
    </source>
</evidence>
<dbReference type="EMBL" id="JAYRBN010000116">
    <property type="protein sequence ID" value="KAL2721130.1"/>
    <property type="molecule type" value="Genomic_DNA"/>
</dbReference>
<keyword evidence="3" id="KW-1185">Reference proteome</keyword>
<feature type="compositionally biased region" description="Basic residues" evidence="1">
    <location>
        <begin position="31"/>
        <end position="49"/>
    </location>
</feature>
<accession>A0ABD2ANC3</accession>
<protein>
    <submittedName>
        <fullName evidence="2">Uncharacterized protein</fullName>
    </submittedName>
</protein>
<dbReference type="Proteomes" id="UP001607303">
    <property type="component" value="Unassembled WGS sequence"/>
</dbReference>
<reference evidence="2 3" key="1">
    <citation type="journal article" date="2024" name="Ann. Entomol. Soc. Am.">
        <title>Genomic analyses of the southern and eastern yellowjacket wasps (Hymenoptera: Vespidae) reveal evolutionary signatures of social life.</title>
        <authorList>
            <person name="Catto M.A."/>
            <person name="Caine P.B."/>
            <person name="Orr S.E."/>
            <person name="Hunt B.G."/>
            <person name="Goodisman M.A.D."/>
        </authorList>
    </citation>
    <scope>NUCLEOTIDE SEQUENCE [LARGE SCALE GENOMIC DNA]</scope>
    <source>
        <strain evidence="2">232</strain>
        <tissue evidence="2">Head and thorax</tissue>
    </source>
</reference>
<dbReference type="AlphaFoldDB" id="A0ABD2ANC3"/>
<sequence>MITNKENARPKTYLFFSMPLETKEKKEEKKDKKKRRYEKKKKKDKKRKKISEWCHLNIIENST</sequence>